<evidence type="ECO:0000313" key="2">
    <source>
        <dbReference type="EMBL" id="GJD66367.1"/>
    </source>
</evidence>
<keyword evidence="1" id="KW-0472">Membrane</keyword>
<evidence type="ECO:0000256" key="1">
    <source>
        <dbReference type="SAM" id="Phobius"/>
    </source>
</evidence>
<sequence length="257" mass="27655">MTLRPISEDDIQALVDERLDTARRSEVEAYLAANPDARTRVDRLRTLGRDLRTAFAPIATEPVPAQLNLAHIVEARRRPRLQVSAWQAAAAAILLALGGLGGWGLHGTLAPAGVDALAQEASANFAVYAPDRTRPVELAASDSAELARWFSARLDRKVGVPDLRSADCRLMGGRLVATPHGPAGLLMYDDHRGTRFVVLMRPMAEPGDAPMREHRFGSATGYAWAQDGLGYSLVGAADPAVLHPLANTIRRTTATNT</sequence>
<reference evidence="2" key="2">
    <citation type="submission" date="2021-08" db="EMBL/GenBank/DDBJ databases">
        <authorList>
            <person name="Tani A."/>
            <person name="Ola A."/>
            <person name="Ogura Y."/>
            <person name="Katsura K."/>
            <person name="Hayashi T."/>
        </authorList>
    </citation>
    <scope>NUCLEOTIDE SEQUENCE</scope>
    <source>
        <strain evidence="2">JCM 32048</strain>
    </source>
</reference>
<evidence type="ECO:0008006" key="4">
    <source>
        <dbReference type="Google" id="ProtNLM"/>
    </source>
</evidence>
<evidence type="ECO:0000313" key="3">
    <source>
        <dbReference type="Proteomes" id="UP001055286"/>
    </source>
</evidence>
<keyword evidence="3" id="KW-1185">Reference proteome</keyword>
<gene>
    <name evidence="2" type="ORF">MPEAHAMD_6564</name>
</gene>
<dbReference type="EMBL" id="BPQJ01000062">
    <property type="protein sequence ID" value="GJD66367.1"/>
    <property type="molecule type" value="Genomic_DNA"/>
</dbReference>
<keyword evidence="1" id="KW-1133">Transmembrane helix</keyword>
<feature type="transmembrane region" description="Helical" evidence="1">
    <location>
        <begin position="85"/>
        <end position="105"/>
    </location>
</feature>
<reference evidence="2" key="1">
    <citation type="journal article" date="2016" name="Front. Microbiol.">
        <title>Genome Sequence of the Piezophilic, Mesophilic Sulfate-Reducing Bacterium Desulfovibrio indicus J2T.</title>
        <authorList>
            <person name="Cao J."/>
            <person name="Maignien L."/>
            <person name="Shao Z."/>
            <person name="Alain K."/>
            <person name="Jebbar M."/>
        </authorList>
    </citation>
    <scope>NUCLEOTIDE SEQUENCE</scope>
    <source>
        <strain evidence="2">JCM 32048</strain>
    </source>
</reference>
<organism evidence="2 3">
    <name type="scientific">Methylobacterium frigidaeris</name>
    <dbReference type="NCBI Taxonomy" id="2038277"/>
    <lineage>
        <taxon>Bacteria</taxon>
        <taxon>Pseudomonadati</taxon>
        <taxon>Pseudomonadota</taxon>
        <taxon>Alphaproteobacteria</taxon>
        <taxon>Hyphomicrobiales</taxon>
        <taxon>Methylobacteriaceae</taxon>
        <taxon>Methylobacterium</taxon>
    </lineage>
</organism>
<dbReference type="AlphaFoldDB" id="A0AA37M8Q3"/>
<comment type="caution">
    <text evidence="2">The sequence shown here is derived from an EMBL/GenBank/DDBJ whole genome shotgun (WGS) entry which is preliminary data.</text>
</comment>
<proteinExistence type="predicted"/>
<keyword evidence="1" id="KW-0812">Transmembrane</keyword>
<protein>
    <recommendedName>
        <fullName evidence="4">Anti-sigma factor</fullName>
    </recommendedName>
</protein>
<dbReference type="Proteomes" id="UP001055286">
    <property type="component" value="Unassembled WGS sequence"/>
</dbReference>
<accession>A0AA37M8Q3</accession>
<name>A0AA37M8Q3_9HYPH</name>